<reference evidence="1 2" key="2">
    <citation type="submission" date="2009-01" db="EMBL/GenBank/DDBJ databases">
        <title>Draft genome sequence of Bacteroides cellulosilyticus (DSM 14838).</title>
        <authorList>
            <person name="Sudarsanam P."/>
            <person name="Ley R."/>
            <person name="Guruge J."/>
            <person name="Turnbaugh P.J."/>
            <person name="Mahowald M."/>
            <person name="Liep D."/>
            <person name="Gordon J."/>
        </authorList>
    </citation>
    <scope>NUCLEOTIDE SEQUENCE [LARGE SCALE GENOMIC DNA]</scope>
    <source>
        <strain evidence="1 2">DSM 14838</strain>
    </source>
</reference>
<dbReference type="EMBL" id="ACCH01000456">
    <property type="protein sequence ID" value="EEF86868.1"/>
    <property type="molecule type" value="Genomic_DNA"/>
</dbReference>
<gene>
    <name evidence="1" type="ORF">BACCELL_05538</name>
</gene>
<organism evidence="1 2">
    <name type="scientific">Bacteroides cellulosilyticus DSM 14838</name>
    <dbReference type="NCBI Taxonomy" id="537012"/>
    <lineage>
        <taxon>Bacteria</taxon>
        <taxon>Pseudomonadati</taxon>
        <taxon>Bacteroidota</taxon>
        <taxon>Bacteroidia</taxon>
        <taxon>Bacteroidales</taxon>
        <taxon>Bacteroidaceae</taxon>
        <taxon>Bacteroides</taxon>
    </lineage>
</organism>
<dbReference type="HOGENOM" id="CLU_3212141_0_0_10"/>
<evidence type="ECO:0000313" key="1">
    <source>
        <dbReference type="EMBL" id="EEF86868.1"/>
    </source>
</evidence>
<accession>E2NMJ3</accession>
<reference evidence="1 2" key="1">
    <citation type="submission" date="2008-12" db="EMBL/GenBank/DDBJ databases">
        <authorList>
            <person name="Fulton L."/>
            <person name="Clifton S."/>
            <person name="Fulton B."/>
            <person name="Xu J."/>
            <person name="Minx P."/>
            <person name="Pepin K.H."/>
            <person name="Johnson M."/>
            <person name="Bhonagiri V."/>
            <person name="Nash W.E."/>
            <person name="Mardis E.R."/>
            <person name="Wilson R.K."/>
        </authorList>
    </citation>
    <scope>NUCLEOTIDE SEQUENCE [LARGE SCALE GENOMIC DNA]</scope>
    <source>
        <strain evidence="1 2">DSM 14838</strain>
    </source>
</reference>
<dbReference type="Proteomes" id="UP000003711">
    <property type="component" value="Unassembled WGS sequence"/>
</dbReference>
<proteinExistence type="predicted"/>
<comment type="caution">
    <text evidence="1">The sequence shown here is derived from an EMBL/GenBank/DDBJ whole genome shotgun (WGS) entry which is preliminary data.</text>
</comment>
<name>E2NMJ3_9BACE</name>
<evidence type="ECO:0000313" key="2">
    <source>
        <dbReference type="Proteomes" id="UP000003711"/>
    </source>
</evidence>
<sequence length="44" mass="5049">MFQLLLKSEGKVTVFYRDKKRDKAVLYKTIPVGGINFFLVKVTG</sequence>
<protein>
    <submittedName>
        <fullName evidence="1">Uncharacterized protein</fullName>
    </submittedName>
</protein>
<dbReference type="AlphaFoldDB" id="E2NMJ3"/>